<sequence length="255" mass="28268">MLDKSRLTPKAKDSNLSPAEIAKFDAMAQAWWDPAGKYKTALEFNRARLEWMLAHIVSYFRCAEGAAMPLQKLSVLDVGCGGGLIAEPLAKAGAEVTGIDASGVSIEVAKHHAEQEGVRIHYRHGVAEDLLAKGNQYDVVINAEVVEHVPDQAQLIKECCQLVKPGGMLLLATLNRTIKSFVIAIIGAEYVMRYLPRGTHDWRYFVRPEELERMAQTHGARMIASTGMKYNIFSGQWYSAENEAVNYIQAYSKSP</sequence>
<feature type="binding site" evidence="5">
    <location>
        <position position="143"/>
    </location>
    <ligand>
        <name>S-adenosyl-L-methionine</name>
        <dbReference type="ChEBI" id="CHEBI:59789"/>
    </ligand>
</feature>
<comment type="catalytic activity">
    <reaction evidence="5">
        <text>a 3-demethylubiquinol + S-adenosyl-L-methionine = a ubiquinol + S-adenosyl-L-homocysteine + H(+)</text>
        <dbReference type="Rhea" id="RHEA:44380"/>
        <dbReference type="Rhea" id="RHEA-COMP:9566"/>
        <dbReference type="Rhea" id="RHEA-COMP:10914"/>
        <dbReference type="ChEBI" id="CHEBI:15378"/>
        <dbReference type="ChEBI" id="CHEBI:17976"/>
        <dbReference type="ChEBI" id="CHEBI:57856"/>
        <dbReference type="ChEBI" id="CHEBI:59789"/>
        <dbReference type="ChEBI" id="CHEBI:84422"/>
        <dbReference type="EC" id="2.1.1.64"/>
    </reaction>
</comment>
<comment type="function">
    <text evidence="5">O-methyltransferase that catalyzes the 2 O-methylation steps in the ubiquinone biosynthetic pathway.</text>
</comment>
<feature type="domain" description="Methyltransferase type 11" evidence="6">
    <location>
        <begin position="76"/>
        <end position="170"/>
    </location>
</feature>
<evidence type="ECO:0000256" key="4">
    <source>
        <dbReference type="ARBA" id="ARBA00022691"/>
    </source>
</evidence>
<keyword evidence="8" id="KW-1185">Reference proteome</keyword>
<dbReference type="SUPFAM" id="SSF53335">
    <property type="entry name" value="S-adenosyl-L-methionine-dependent methyltransferases"/>
    <property type="match status" value="1"/>
</dbReference>
<organism evidence="7 8">
    <name type="scientific">Lacimicrobium alkaliphilum</name>
    <dbReference type="NCBI Taxonomy" id="1526571"/>
    <lineage>
        <taxon>Bacteria</taxon>
        <taxon>Pseudomonadati</taxon>
        <taxon>Pseudomonadota</taxon>
        <taxon>Gammaproteobacteria</taxon>
        <taxon>Alteromonadales</taxon>
        <taxon>Alteromonadaceae</taxon>
        <taxon>Lacimicrobium</taxon>
    </lineage>
</organism>
<protein>
    <recommendedName>
        <fullName evidence="5">Ubiquinone biosynthesis O-methyltransferase</fullName>
    </recommendedName>
    <alternativeName>
        <fullName evidence="5">2-polyprenyl-6-hydroxyphenol methylase</fullName>
        <ecNumber evidence="5">2.1.1.222</ecNumber>
    </alternativeName>
    <alternativeName>
        <fullName evidence="5">3-demethylubiquinone 3-O-methyltransferase</fullName>
        <ecNumber evidence="5">2.1.1.64</ecNumber>
    </alternativeName>
</protein>
<evidence type="ECO:0000256" key="5">
    <source>
        <dbReference type="HAMAP-Rule" id="MF_00472"/>
    </source>
</evidence>
<evidence type="ECO:0000313" key="8">
    <source>
        <dbReference type="Proteomes" id="UP000614272"/>
    </source>
</evidence>
<dbReference type="Proteomes" id="UP000614272">
    <property type="component" value="Unassembled WGS sequence"/>
</dbReference>
<evidence type="ECO:0000259" key="6">
    <source>
        <dbReference type="Pfam" id="PF08241"/>
    </source>
</evidence>
<feature type="binding site" evidence="5">
    <location>
        <position position="79"/>
    </location>
    <ligand>
        <name>S-adenosyl-L-methionine</name>
        <dbReference type="ChEBI" id="CHEBI:59789"/>
    </ligand>
</feature>
<evidence type="ECO:0000256" key="3">
    <source>
        <dbReference type="ARBA" id="ARBA00022688"/>
    </source>
</evidence>
<dbReference type="EC" id="2.1.1.64" evidence="5"/>
<name>A0ABQ1RS05_9ALTE</name>
<comment type="similarity">
    <text evidence="5">Belongs to the methyltransferase superfamily. UbiG/COQ3 family.</text>
</comment>
<comment type="pathway">
    <text evidence="5">Cofactor biosynthesis; ubiquinone biosynthesis.</text>
</comment>
<dbReference type="PANTHER" id="PTHR43464:SF19">
    <property type="entry name" value="UBIQUINONE BIOSYNTHESIS O-METHYLTRANSFERASE, MITOCHONDRIAL"/>
    <property type="match status" value="1"/>
</dbReference>
<dbReference type="Pfam" id="PF08241">
    <property type="entry name" value="Methyltransf_11"/>
    <property type="match status" value="1"/>
</dbReference>
<dbReference type="RefSeq" id="WP_099036566.1">
    <property type="nucleotide sequence ID" value="NZ_BMGJ01000017.1"/>
</dbReference>
<evidence type="ECO:0000256" key="1">
    <source>
        <dbReference type="ARBA" id="ARBA00022603"/>
    </source>
</evidence>
<evidence type="ECO:0000256" key="2">
    <source>
        <dbReference type="ARBA" id="ARBA00022679"/>
    </source>
</evidence>
<gene>
    <name evidence="5 7" type="primary">ubiG</name>
    <name evidence="7" type="ORF">GCM10011357_33990</name>
</gene>
<comment type="caution">
    <text evidence="7">The sequence shown here is derived from an EMBL/GenBank/DDBJ whole genome shotgun (WGS) entry which is preliminary data.</text>
</comment>
<feature type="binding site" evidence="5">
    <location>
        <position position="48"/>
    </location>
    <ligand>
        <name>S-adenosyl-L-methionine</name>
        <dbReference type="ChEBI" id="CHEBI:59789"/>
    </ligand>
</feature>
<comment type="catalytic activity">
    <reaction evidence="5">
        <text>a 3-(all-trans-polyprenyl)benzene-1,2-diol + S-adenosyl-L-methionine = a 2-methoxy-6-(all-trans-polyprenyl)phenol + S-adenosyl-L-homocysteine + H(+)</text>
        <dbReference type="Rhea" id="RHEA:31411"/>
        <dbReference type="Rhea" id="RHEA-COMP:9550"/>
        <dbReference type="Rhea" id="RHEA-COMP:9551"/>
        <dbReference type="ChEBI" id="CHEBI:15378"/>
        <dbReference type="ChEBI" id="CHEBI:57856"/>
        <dbReference type="ChEBI" id="CHEBI:59789"/>
        <dbReference type="ChEBI" id="CHEBI:62729"/>
        <dbReference type="ChEBI" id="CHEBI:62731"/>
        <dbReference type="EC" id="2.1.1.222"/>
    </reaction>
</comment>
<accession>A0ABQ1RS05</accession>
<reference evidence="8" key="1">
    <citation type="journal article" date="2019" name="Int. J. Syst. Evol. Microbiol.">
        <title>The Global Catalogue of Microorganisms (GCM) 10K type strain sequencing project: providing services to taxonomists for standard genome sequencing and annotation.</title>
        <authorList>
            <consortium name="The Broad Institute Genomics Platform"/>
            <consortium name="The Broad Institute Genome Sequencing Center for Infectious Disease"/>
            <person name="Wu L."/>
            <person name="Ma J."/>
        </authorList>
    </citation>
    <scope>NUCLEOTIDE SEQUENCE [LARGE SCALE GENOMIC DNA]</scope>
    <source>
        <strain evidence="8">CGMCC 1.12923</strain>
    </source>
</reference>
<keyword evidence="2 5" id="KW-0808">Transferase</keyword>
<dbReference type="NCBIfam" id="TIGR01983">
    <property type="entry name" value="UbiG"/>
    <property type="match status" value="1"/>
</dbReference>
<dbReference type="PANTHER" id="PTHR43464">
    <property type="entry name" value="METHYLTRANSFERASE"/>
    <property type="match status" value="1"/>
</dbReference>
<evidence type="ECO:0000313" key="7">
    <source>
        <dbReference type="EMBL" id="GGD76150.1"/>
    </source>
</evidence>
<keyword evidence="7" id="KW-0830">Ubiquinone</keyword>
<dbReference type="HAMAP" id="MF_00472">
    <property type="entry name" value="UbiG"/>
    <property type="match status" value="1"/>
</dbReference>
<dbReference type="InterPro" id="IPR010233">
    <property type="entry name" value="UbiG_MeTrfase"/>
</dbReference>
<keyword evidence="3 5" id="KW-0831">Ubiquinone biosynthesis</keyword>
<dbReference type="InterPro" id="IPR029063">
    <property type="entry name" value="SAM-dependent_MTases_sf"/>
</dbReference>
<dbReference type="EC" id="2.1.1.222" evidence="5"/>
<proteinExistence type="inferred from homology"/>
<feature type="binding site" evidence="5">
    <location>
        <position position="100"/>
    </location>
    <ligand>
        <name>S-adenosyl-L-methionine</name>
        <dbReference type="ChEBI" id="CHEBI:59789"/>
    </ligand>
</feature>
<dbReference type="CDD" id="cd02440">
    <property type="entry name" value="AdoMet_MTases"/>
    <property type="match status" value="1"/>
</dbReference>
<dbReference type="Gene3D" id="3.40.50.150">
    <property type="entry name" value="Vaccinia Virus protein VP39"/>
    <property type="match status" value="1"/>
</dbReference>
<dbReference type="EMBL" id="BMGJ01000017">
    <property type="protein sequence ID" value="GGD76150.1"/>
    <property type="molecule type" value="Genomic_DNA"/>
</dbReference>
<keyword evidence="4 5" id="KW-0949">S-adenosyl-L-methionine</keyword>
<dbReference type="InterPro" id="IPR013216">
    <property type="entry name" value="Methyltransf_11"/>
</dbReference>
<keyword evidence="1 5" id="KW-0489">Methyltransferase</keyword>